<feature type="transmembrane region" description="Helical" evidence="5">
    <location>
        <begin position="103"/>
        <end position="122"/>
    </location>
</feature>
<dbReference type="NCBIfam" id="TIGR03097">
    <property type="entry name" value="PEP_O_lig_1"/>
    <property type="match status" value="1"/>
</dbReference>
<keyword evidence="8" id="KW-0436">Ligase</keyword>
<feature type="transmembrane region" description="Helical" evidence="5">
    <location>
        <begin position="168"/>
        <end position="186"/>
    </location>
</feature>
<evidence type="ECO:0000256" key="1">
    <source>
        <dbReference type="ARBA" id="ARBA00004141"/>
    </source>
</evidence>
<sequence length="439" mass="48606">MRDLALVGLFAFMMIMTLRKPVFGTYTWAWVSLMNPHQLCYGFAVSLPFAMLTVLVTLVAFPMAKTRQPFPVTSITIVWLLMVFWMGVTSLFAMAPTDWVQERWVFVMKIQFMMLITLLLVVEKQQLFVLVVVVTLSIAFFGVKGGLFTLLTGGGNRVSGPPGGMLGGNNEAAVGLVMVTPFLYWMRMQATVKWQRMALTVAIVLTVFAILGTQSRGALLAVLAMSLFLGLKSRYPVRFTFALVVVLALAIAFMPDSWTSRMETIGTYQEDTSAQSRLWVWNTLWNAAVDRPFVGAGFCAEAIEVYIKYAPRDDRWSAFSSLQTTWVAHSIYFQMLGEHGFVGFGLFITLWALVWRRASQVAKAASKVPDLADSIPLLMSMTQVSLIGYAVGGAFLSLAYLDLPLYLMAYVLLSENIVKRASKPAPQRVNALSPAGAPA</sequence>
<dbReference type="Pfam" id="PF04932">
    <property type="entry name" value="Wzy_C"/>
    <property type="match status" value="1"/>
</dbReference>
<organism evidence="8 9">
    <name type="scientific">Roseateles paludis</name>
    <dbReference type="NCBI Taxonomy" id="3145238"/>
    <lineage>
        <taxon>Bacteria</taxon>
        <taxon>Pseudomonadati</taxon>
        <taxon>Pseudomonadota</taxon>
        <taxon>Betaproteobacteria</taxon>
        <taxon>Burkholderiales</taxon>
        <taxon>Sphaerotilaceae</taxon>
        <taxon>Roseateles</taxon>
    </lineage>
</organism>
<evidence type="ECO:0000256" key="4">
    <source>
        <dbReference type="ARBA" id="ARBA00023136"/>
    </source>
</evidence>
<evidence type="ECO:0000256" key="3">
    <source>
        <dbReference type="ARBA" id="ARBA00022989"/>
    </source>
</evidence>
<evidence type="ECO:0000313" key="9">
    <source>
        <dbReference type="Proteomes" id="UP001495147"/>
    </source>
</evidence>
<dbReference type="Proteomes" id="UP001495147">
    <property type="component" value="Unassembled WGS sequence"/>
</dbReference>
<evidence type="ECO:0000259" key="6">
    <source>
        <dbReference type="Pfam" id="PF04932"/>
    </source>
</evidence>
<keyword evidence="2 5" id="KW-0812">Transmembrane</keyword>
<dbReference type="PANTHER" id="PTHR37422:SF13">
    <property type="entry name" value="LIPOPOLYSACCHARIDE BIOSYNTHESIS PROTEIN PA4999-RELATED"/>
    <property type="match status" value="1"/>
</dbReference>
<dbReference type="PANTHER" id="PTHR37422">
    <property type="entry name" value="TEICHURONIC ACID BIOSYNTHESIS PROTEIN TUAE"/>
    <property type="match status" value="1"/>
</dbReference>
<dbReference type="Pfam" id="PF19358">
    <property type="entry name" value="DUF5935"/>
    <property type="match status" value="1"/>
</dbReference>
<feature type="transmembrane region" description="Helical" evidence="5">
    <location>
        <begin position="198"/>
        <end position="229"/>
    </location>
</feature>
<protein>
    <submittedName>
        <fullName evidence="8">O-glycosylation ligase, exosortase A system-associated</fullName>
    </submittedName>
</protein>
<evidence type="ECO:0000256" key="2">
    <source>
        <dbReference type="ARBA" id="ARBA00022692"/>
    </source>
</evidence>
<feature type="transmembrane region" description="Helical" evidence="5">
    <location>
        <begin position="43"/>
        <end position="64"/>
    </location>
</feature>
<proteinExistence type="predicted"/>
<evidence type="ECO:0000259" key="7">
    <source>
        <dbReference type="Pfam" id="PF19358"/>
    </source>
</evidence>
<feature type="transmembrane region" description="Helical" evidence="5">
    <location>
        <begin position="386"/>
        <end position="413"/>
    </location>
</feature>
<keyword evidence="9" id="KW-1185">Reference proteome</keyword>
<feature type="domain" description="DUF5935" evidence="7">
    <location>
        <begin position="1"/>
        <end position="157"/>
    </location>
</feature>
<keyword evidence="4 5" id="KW-0472">Membrane</keyword>
<feature type="domain" description="O-antigen ligase-related" evidence="6">
    <location>
        <begin position="202"/>
        <end position="348"/>
    </location>
</feature>
<dbReference type="EMBL" id="JBDPZD010000002">
    <property type="protein sequence ID" value="MEO3691067.1"/>
    <property type="molecule type" value="Genomic_DNA"/>
</dbReference>
<dbReference type="InterPro" id="IPR045979">
    <property type="entry name" value="DUF5935"/>
</dbReference>
<dbReference type="GO" id="GO:0016874">
    <property type="term" value="F:ligase activity"/>
    <property type="evidence" value="ECO:0007669"/>
    <property type="project" value="UniProtKB-KW"/>
</dbReference>
<comment type="subcellular location">
    <subcellularLocation>
        <location evidence="1">Membrane</location>
        <topology evidence="1">Multi-pass membrane protein</topology>
    </subcellularLocation>
</comment>
<dbReference type="InterPro" id="IPR051533">
    <property type="entry name" value="WaaL-like"/>
</dbReference>
<evidence type="ECO:0000256" key="5">
    <source>
        <dbReference type="SAM" id="Phobius"/>
    </source>
</evidence>
<keyword evidence="3 5" id="KW-1133">Transmembrane helix</keyword>
<dbReference type="RefSeq" id="WP_347703910.1">
    <property type="nucleotide sequence ID" value="NZ_JBDPZD010000002.1"/>
</dbReference>
<feature type="transmembrane region" description="Helical" evidence="5">
    <location>
        <begin position="76"/>
        <end position="97"/>
    </location>
</feature>
<feature type="transmembrane region" description="Helical" evidence="5">
    <location>
        <begin position="331"/>
        <end position="354"/>
    </location>
</feature>
<gene>
    <name evidence="8" type="ORF">ABDJ85_06260</name>
</gene>
<reference evidence="8 9" key="1">
    <citation type="submission" date="2024-05" db="EMBL/GenBank/DDBJ databases">
        <title>Roseateles sp. DJS-2-20 16S ribosomal RNA gene Genome sequencing and assembly.</title>
        <authorList>
            <person name="Woo H."/>
        </authorList>
    </citation>
    <scope>NUCLEOTIDE SEQUENCE [LARGE SCALE GENOMIC DNA]</scope>
    <source>
        <strain evidence="8 9">DJS-2-20</strain>
    </source>
</reference>
<evidence type="ECO:0000313" key="8">
    <source>
        <dbReference type="EMBL" id="MEO3691067.1"/>
    </source>
</evidence>
<dbReference type="InterPro" id="IPR017528">
    <property type="entry name" value="CHP03097O-antigen_lig-rel"/>
</dbReference>
<name>A0ABV0G022_9BURK</name>
<accession>A0ABV0G022</accession>
<dbReference type="InterPro" id="IPR007016">
    <property type="entry name" value="O-antigen_ligase-rel_domated"/>
</dbReference>
<feature type="transmembrane region" description="Helical" evidence="5">
    <location>
        <begin position="127"/>
        <end position="148"/>
    </location>
</feature>
<comment type="caution">
    <text evidence="8">The sequence shown here is derived from an EMBL/GenBank/DDBJ whole genome shotgun (WGS) entry which is preliminary data.</text>
</comment>
<feature type="transmembrane region" description="Helical" evidence="5">
    <location>
        <begin position="235"/>
        <end position="254"/>
    </location>
</feature>